<reference evidence="3 4" key="1">
    <citation type="submission" date="2020-04" db="EMBL/GenBank/DDBJ databases">
        <title>Flammeovirga sp. SR4, a novel species isolated from seawater.</title>
        <authorList>
            <person name="Wang X."/>
        </authorList>
    </citation>
    <scope>NUCLEOTIDE SEQUENCE [LARGE SCALE GENOMIC DNA]</scope>
    <source>
        <strain evidence="3 4">ATCC 23126</strain>
    </source>
</reference>
<dbReference type="AlphaFoldDB" id="A0A7X9RWE2"/>
<evidence type="ECO:0000256" key="2">
    <source>
        <dbReference type="SAM" id="SignalP"/>
    </source>
</evidence>
<dbReference type="SUPFAM" id="SSF48452">
    <property type="entry name" value="TPR-like"/>
    <property type="match status" value="1"/>
</dbReference>
<name>A0A7X9RWE2_9BACT</name>
<evidence type="ECO:0008006" key="5">
    <source>
        <dbReference type="Google" id="ProtNLM"/>
    </source>
</evidence>
<dbReference type="Proteomes" id="UP000576082">
    <property type="component" value="Unassembled WGS sequence"/>
</dbReference>
<accession>A0A7X9RWE2</accession>
<feature type="coiled-coil region" evidence="1">
    <location>
        <begin position="248"/>
        <end position="275"/>
    </location>
</feature>
<evidence type="ECO:0000313" key="4">
    <source>
        <dbReference type="Proteomes" id="UP000576082"/>
    </source>
</evidence>
<keyword evidence="1" id="KW-0175">Coiled coil</keyword>
<comment type="caution">
    <text evidence="3">The sequence shown here is derived from an EMBL/GenBank/DDBJ whole genome shotgun (WGS) entry which is preliminary data.</text>
</comment>
<dbReference type="RefSeq" id="WP_169658172.1">
    <property type="nucleotide sequence ID" value="NZ_JABANE010000051.1"/>
</dbReference>
<sequence length="552" mass="62446">MNKLATFLLGLMFVAGIAQAQEEGTEAEKDNGLTEQNAADGSVKKGCDARGYCWGENVEETKSKYTFFSDNMKAKNYGQETLDAFNYLYTNAPYIHKNLYIYGLKLFKAKLSEETKKKDTADKNLITEYEDMVLKLYDERGKYFGKADTWESTKGKYLYRYVKDRPDFDERLPEYYNFYRGIADRDGEKTDDANMSAYVAIVAKLHISYKKAVQGFNKDPKTKAQKSAILTANSVIENKDGKYTDDQIKEYTAKKEAAEKELVNLETAFEQNDAEFKKYKSYNENWLMDEYDFVSEIAGKNIATAEAAKKDKDVKSWTRIQTMADKYIMGMLDIDCDFINEKLGAKFKADPSDLGTAKKIFGYSIRKKCTDGPYFLDAALVVFEADPQAAMASVIAGQYIKRDDVDKAIEWKEKAIELYAEDPTKQAETSIDLAKLYNKKGLKTQARAQAYKAIEFDSEISKEAYTFIGDLYMGSYKQCFESSNDNVHERACYLAAYDMYAKAGASAKMSAAQKQFPSKSDVFTLAAKGYAEGKPLQIGCWIGGSTTLRVRP</sequence>
<keyword evidence="4" id="KW-1185">Reference proteome</keyword>
<feature type="signal peptide" evidence="2">
    <location>
        <begin position="1"/>
        <end position="20"/>
    </location>
</feature>
<evidence type="ECO:0000313" key="3">
    <source>
        <dbReference type="EMBL" id="NME69920.1"/>
    </source>
</evidence>
<dbReference type="Gene3D" id="1.25.40.10">
    <property type="entry name" value="Tetratricopeptide repeat domain"/>
    <property type="match status" value="1"/>
</dbReference>
<gene>
    <name evidence="3" type="ORF">HHU12_18245</name>
</gene>
<dbReference type="EMBL" id="JABANE010000051">
    <property type="protein sequence ID" value="NME69920.1"/>
    <property type="molecule type" value="Genomic_DNA"/>
</dbReference>
<organism evidence="3 4">
    <name type="scientific">Flammeovirga aprica JL-4</name>
    <dbReference type="NCBI Taxonomy" id="694437"/>
    <lineage>
        <taxon>Bacteria</taxon>
        <taxon>Pseudomonadati</taxon>
        <taxon>Bacteroidota</taxon>
        <taxon>Cytophagia</taxon>
        <taxon>Cytophagales</taxon>
        <taxon>Flammeovirgaceae</taxon>
        <taxon>Flammeovirga</taxon>
    </lineage>
</organism>
<protein>
    <recommendedName>
        <fullName evidence="5">Tetratricopeptide repeat protein</fullName>
    </recommendedName>
</protein>
<dbReference type="InterPro" id="IPR011990">
    <property type="entry name" value="TPR-like_helical_dom_sf"/>
</dbReference>
<keyword evidence="2" id="KW-0732">Signal</keyword>
<feature type="chain" id="PRO_5031323919" description="Tetratricopeptide repeat protein" evidence="2">
    <location>
        <begin position="21"/>
        <end position="552"/>
    </location>
</feature>
<proteinExistence type="predicted"/>
<evidence type="ECO:0000256" key="1">
    <source>
        <dbReference type="SAM" id="Coils"/>
    </source>
</evidence>